<comment type="caution">
    <text evidence="3">The sequence shown here is derived from an EMBL/GenBank/DDBJ whole genome shotgun (WGS) entry which is preliminary data.</text>
</comment>
<evidence type="ECO:0000313" key="3">
    <source>
        <dbReference type="EMBL" id="PNL60331.1"/>
    </source>
</evidence>
<dbReference type="AlphaFoldDB" id="A0AAX0WT36"/>
<evidence type="ECO:0000313" key="4">
    <source>
        <dbReference type="Proteomes" id="UP000192511"/>
    </source>
</evidence>
<feature type="compositionally biased region" description="Basic and acidic residues" evidence="2">
    <location>
        <begin position="1"/>
        <end position="10"/>
    </location>
</feature>
<proteinExistence type="predicted"/>
<evidence type="ECO:0000256" key="2">
    <source>
        <dbReference type="SAM" id="MobiDB-lite"/>
    </source>
</evidence>
<dbReference type="EMBL" id="NBTX02000004">
    <property type="protein sequence ID" value="PNL60331.1"/>
    <property type="molecule type" value="Genomic_DNA"/>
</dbReference>
<feature type="region of interest" description="Disordered" evidence="2">
    <location>
        <begin position="1"/>
        <end position="20"/>
    </location>
</feature>
<dbReference type="GeneID" id="98064708"/>
<keyword evidence="4" id="KW-1185">Reference proteome</keyword>
<evidence type="ECO:0000256" key="1">
    <source>
        <dbReference type="SAM" id="Coils"/>
    </source>
</evidence>
<dbReference type="RefSeq" id="WP_019234085.1">
    <property type="nucleotide sequence ID" value="NZ_CAAAHR010000002.1"/>
</dbReference>
<sequence length="359" mass="41245">MRSRLVRENIEMDSGGGISKSGSNTEYFTDGFGGCTAIGIDTDSGMYGLYHLRSTLSTEPQMIKTAKDSNEPFREWVKALAIEANGETIHFKIGTPRSHLNNTLVERHPEVGMERYIRGLLLYEIKQLYPEIAHIPINFDITMLNMVGVDSVAVTEQGMTCFHYGQVVKIKLADYQTDEEIFEHSGWTTTQCLNNIKSFPIDYDGKLLEKYQQRFDLEQMEKAQKILEAQQQELERQQKDRREMVKMITDPMVQTLNNVLVRYKSKFDQGSKEDIKALNECLFLEDLSRVVGAGDLKSLQEMKKLPYFKQVTEDDSFLSFFKKEQSEIGKLFNKAEKLLINIQELYPEEALRHGSQASM</sequence>
<reference evidence="3" key="1">
    <citation type="submission" date="2017-12" db="EMBL/GenBank/DDBJ databases">
        <title>FDA dAtabase for Regulatory Grade micrObial Sequences (FDA-ARGOS): Supporting development and validation of Infectious Disease Dx tests.</title>
        <authorList>
            <person name="Kerrigan L."/>
            <person name="Tallon L.J."/>
            <person name="Sadzewicz L."/>
            <person name="Sengamalay N."/>
            <person name="Ott S."/>
            <person name="Godinez A."/>
            <person name="Nagaraj S."/>
            <person name="Vavikolanu K."/>
            <person name="Vyas G."/>
            <person name="Nadendla S."/>
            <person name="Aluvathingal J."/>
            <person name="Sichtig H."/>
        </authorList>
    </citation>
    <scope>NUCLEOTIDE SEQUENCE [LARGE SCALE GENOMIC DNA]</scope>
    <source>
        <strain evidence="3">FDAARGOS_200</strain>
    </source>
</reference>
<keyword evidence="1" id="KW-0175">Coiled coil</keyword>
<name>A0AAX0WT36_9GAMM</name>
<protein>
    <submittedName>
        <fullName evidence="3">Uncharacterized protein</fullName>
    </submittedName>
</protein>
<organism evidence="3 4">
    <name type="scientific">Legionella anisa</name>
    <dbReference type="NCBI Taxonomy" id="28082"/>
    <lineage>
        <taxon>Bacteria</taxon>
        <taxon>Pseudomonadati</taxon>
        <taxon>Pseudomonadota</taxon>
        <taxon>Gammaproteobacteria</taxon>
        <taxon>Legionellales</taxon>
        <taxon>Legionellaceae</taxon>
        <taxon>Legionella</taxon>
    </lineage>
</organism>
<dbReference type="Proteomes" id="UP000192511">
    <property type="component" value="Unassembled WGS sequence"/>
</dbReference>
<gene>
    <name evidence="3" type="ORF">A6J39_003395</name>
</gene>
<accession>A0AAX0WT36</accession>
<feature type="coiled-coil region" evidence="1">
    <location>
        <begin position="217"/>
        <end position="247"/>
    </location>
</feature>